<dbReference type="OrthoDB" id="5823761at2759"/>
<dbReference type="Gene3D" id="2.60.40.760">
    <property type="entry name" value="Expansin, cellulose-binding-like domain"/>
    <property type="match status" value="1"/>
</dbReference>
<accession>A0A9W7GXZ1</accession>
<dbReference type="SUPFAM" id="SSF49590">
    <property type="entry name" value="PHL pollen allergen"/>
    <property type="match status" value="1"/>
</dbReference>
<dbReference type="InterPro" id="IPR007117">
    <property type="entry name" value="Expansin_CBD"/>
</dbReference>
<dbReference type="Pfam" id="PF01357">
    <property type="entry name" value="Expansin_C"/>
    <property type="match status" value="1"/>
</dbReference>
<dbReference type="PANTHER" id="PTHR31867">
    <property type="entry name" value="EXPANSIN-A15"/>
    <property type="match status" value="1"/>
</dbReference>
<dbReference type="SMART" id="SM00837">
    <property type="entry name" value="DPBB_1"/>
    <property type="match status" value="1"/>
</dbReference>
<dbReference type="CDD" id="cd22274">
    <property type="entry name" value="DPBB_EXPA_N"/>
    <property type="match status" value="1"/>
</dbReference>
<keyword evidence="3 7" id="KW-0964">Secreted</keyword>
<feature type="domain" description="Expansin-like CBD" evidence="9">
    <location>
        <begin position="177"/>
        <end position="257"/>
    </location>
</feature>
<dbReference type="InterPro" id="IPR036749">
    <property type="entry name" value="Expansin_CBD_sf"/>
</dbReference>
<dbReference type="AlphaFoldDB" id="A0A9W7GXZ1"/>
<evidence type="ECO:0000256" key="6">
    <source>
        <dbReference type="ARBA" id="ARBA00023316"/>
    </source>
</evidence>
<protein>
    <recommendedName>
        <fullName evidence="7">Expansin</fullName>
    </recommendedName>
</protein>
<evidence type="ECO:0000256" key="5">
    <source>
        <dbReference type="ARBA" id="ARBA00023136"/>
    </source>
</evidence>
<name>A0A9W7GXZ1_HIBTR</name>
<evidence type="ECO:0000256" key="3">
    <source>
        <dbReference type="ARBA" id="ARBA00022525"/>
    </source>
</evidence>
<dbReference type="Pfam" id="PF03330">
    <property type="entry name" value="DPBB_1"/>
    <property type="match status" value="1"/>
</dbReference>
<comment type="caution">
    <text evidence="10">The sequence shown here is derived from an EMBL/GenBank/DDBJ whole genome shotgun (WGS) entry which is preliminary data.</text>
</comment>
<sequence>MAALKPFFSLAIFIAHFVSSMAANRQMLMDAETNDSDWNEGHATFYGDMTCAETMQGACGYGDLFKQGYGAETAALSTALFNDGRTCGACFKIKCYDDPEWCYPNVSIKVTGTNFCPPNYLKKEENWCNPPLKHFDLSMVAFTKLAPYKAGIIPVKYRRVPCSKEGGVKFYIKGNPWWTMVLLYNVGGAGDIISVKIKGSRSESWLSMERSWGMNWQTGVVLVGQSLSFKVTTSDGKTVEFDNVAPADWKFLQTFDGKLNF</sequence>
<organism evidence="10 11">
    <name type="scientific">Hibiscus trionum</name>
    <name type="common">Flower of an hour</name>
    <dbReference type="NCBI Taxonomy" id="183268"/>
    <lineage>
        <taxon>Eukaryota</taxon>
        <taxon>Viridiplantae</taxon>
        <taxon>Streptophyta</taxon>
        <taxon>Embryophyta</taxon>
        <taxon>Tracheophyta</taxon>
        <taxon>Spermatophyta</taxon>
        <taxon>Magnoliopsida</taxon>
        <taxon>eudicotyledons</taxon>
        <taxon>Gunneridae</taxon>
        <taxon>Pentapetalae</taxon>
        <taxon>rosids</taxon>
        <taxon>malvids</taxon>
        <taxon>Malvales</taxon>
        <taxon>Malvaceae</taxon>
        <taxon>Malvoideae</taxon>
        <taxon>Hibiscus</taxon>
    </lineage>
</organism>
<dbReference type="PRINTS" id="PR01226">
    <property type="entry name" value="EXPANSIN"/>
</dbReference>
<evidence type="ECO:0000256" key="1">
    <source>
        <dbReference type="ARBA" id="ARBA00005392"/>
    </source>
</evidence>
<reference evidence="10" key="1">
    <citation type="submission" date="2023-05" db="EMBL/GenBank/DDBJ databases">
        <title>Genome and transcriptome analyses reveal genes involved in the formation of fine ridges on petal epidermal cells in Hibiscus trionum.</title>
        <authorList>
            <person name="Koshimizu S."/>
            <person name="Masuda S."/>
            <person name="Ishii T."/>
            <person name="Shirasu K."/>
            <person name="Hoshino A."/>
            <person name="Arita M."/>
        </authorList>
    </citation>
    <scope>NUCLEOTIDE SEQUENCE</scope>
    <source>
        <strain evidence="10">Hamamatsu line</strain>
    </source>
</reference>
<dbReference type="GO" id="GO:0009664">
    <property type="term" value="P:plant-type cell wall organization"/>
    <property type="evidence" value="ECO:0007669"/>
    <property type="project" value="InterPro"/>
</dbReference>
<evidence type="ECO:0000256" key="2">
    <source>
        <dbReference type="ARBA" id="ARBA00022512"/>
    </source>
</evidence>
<keyword evidence="5" id="KW-0472">Membrane</keyword>
<keyword evidence="11" id="KW-1185">Reference proteome</keyword>
<dbReference type="InterPro" id="IPR002963">
    <property type="entry name" value="Expansin"/>
</dbReference>
<dbReference type="Proteomes" id="UP001165190">
    <property type="component" value="Unassembled WGS sequence"/>
</dbReference>
<feature type="domain" description="Expansin-like EG45" evidence="8">
    <location>
        <begin position="56"/>
        <end position="167"/>
    </location>
</feature>
<keyword evidence="4 7" id="KW-0732">Signal</keyword>
<dbReference type="InterPro" id="IPR036908">
    <property type="entry name" value="RlpA-like_sf"/>
</dbReference>
<evidence type="ECO:0000256" key="4">
    <source>
        <dbReference type="ARBA" id="ARBA00022729"/>
    </source>
</evidence>
<proteinExistence type="inferred from homology"/>
<comment type="function">
    <text evidence="7">Causes loosening and extension of plant cell walls by disrupting non-covalent bonding between cellulose microfibrils and matrix glucans. No enzymatic activity has been found.</text>
</comment>
<dbReference type="PROSITE" id="PS50842">
    <property type="entry name" value="EXPANSIN_EG45"/>
    <property type="match status" value="1"/>
</dbReference>
<gene>
    <name evidence="10" type="ORF">HRI_000413200</name>
</gene>
<evidence type="ECO:0000313" key="11">
    <source>
        <dbReference type="Proteomes" id="UP001165190"/>
    </source>
</evidence>
<feature type="chain" id="PRO_5041015693" description="Expansin" evidence="7">
    <location>
        <begin position="23"/>
        <end position="261"/>
    </location>
</feature>
<dbReference type="EMBL" id="BSYR01000005">
    <property type="protein sequence ID" value="GMI67439.1"/>
    <property type="molecule type" value="Genomic_DNA"/>
</dbReference>
<comment type="similarity">
    <text evidence="1 7">Belongs to the expansin family. Expansin A subfamily.</text>
</comment>
<dbReference type="GO" id="GO:0005576">
    <property type="term" value="C:extracellular region"/>
    <property type="evidence" value="ECO:0007669"/>
    <property type="project" value="InterPro"/>
</dbReference>
<dbReference type="GO" id="GO:0016020">
    <property type="term" value="C:membrane"/>
    <property type="evidence" value="ECO:0007669"/>
    <property type="project" value="UniProtKB-SubCell"/>
</dbReference>
<keyword evidence="6 7" id="KW-0961">Cell wall biogenesis/degradation</keyword>
<dbReference type="SUPFAM" id="SSF50685">
    <property type="entry name" value="Barwin-like endoglucanases"/>
    <property type="match status" value="1"/>
</dbReference>
<dbReference type="InterPro" id="IPR007118">
    <property type="entry name" value="Expan_Lol_pI"/>
</dbReference>
<evidence type="ECO:0000259" key="8">
    <source>
        <dbReference type="PROSITE" id="PS50842"/>
    </source>
</evidence>
<evidence type="ECO:0000256" key="7">
    <source>
        <dbReference type="RuleBase" id="RU365023"/>
    </source>
</evidence>
<feature type="signal peptide" evidence="7">
    <location>
        <begin position="1"/>
        <end position="22"/>
    </location>
</feature>
<evidence type="ECO:0000313" key="10">
    <source>
        <dbReference type="EMBL" id="GMI67439.1"/>
    </source>
</evidence>
<dbReference type="PRINTS" id="PR01225">
    <property type="entry name" value="EXPANSNFAMLY"/>
</dbReference>
<keyword evidence="2 7" id="KW-0134">Cell wall</keyword>
<dbReference type="Gene3D" id="2.40.40.10">
    <property type="entry name" value="RlpA-like domain"/>
    <property type="match status" value="1"/>
</dbReference>
<dbReference type="InterPro" id="IPR007112">
    <property type="entry name" value="Expansin/allergen_DPBB_dom"/>
</dbReference>
<evidence type="ECO:0000259" key="9">
    <source>
        <dbReference type="PROSITE" id="PS50843"/>
    </source>
</evidence>
<dbReference type="PROSITE" id="PS50843">
    <property type="entry name" value="EXPANSIN_CBD"/>
    <property type="match status" value="1"/>
</dbReference>
<dbReference type="GO" id="GO:0009653">
    <property type="term" value="P:anatomical structure morphogenesis"/>
    <property type="evidence" value="ECO:0007669"/>
    <property type="project" value="UniProtKB-ARBA"/>
</dbReference>
<dbReference type="InterPro" id="IPR009009">
    <property type="entry name" value="RlpA-like_DPBB"/>
</dbReference>
<comment type="subcellular location">
    <subcellularLocation>
        <location evidence="7">Secreted</location>
        <location evidence="7">Cell wall</location>
    </subcellularLocation>
    <subcellularLocation>
        <location evidence="7">Membrane</location>
        <topology evidence="7">Peripheral membrane protein</topology>
    </subcellularLocation>
</comment>